<protein>
    <recommendedName>
        <fullName evidence="3">4a-hydroxytetrahydrobiopterin dehydratase</fullName>
        <ecNumber evidence="3">4.2.1.96</ecNumber>
    </recommendedName>
</protein>
<keyword evidence="6" id="KW-1185">Reference proteome</keyword>
<dbReference type="SUPFAM" id="SSF55248">
    <property type="entry name" value="PCD-like"/>
    <property type="match status" value="1"/>
</dbReference>
<evidence type="ECO:0000256" key="4">
    <source>
        <dbReference type="ARBA" id="ARBA00023239"/>
    </source>
</evidence>
<dbReference type="GO" id="GO:0008124">
    <property type="term" value="F:4-alpha-hydroxytetrahydrobiopterin dehydratase activity"/>
    <property type="evidence" value="ECO:0007669"/>
    <property type="project" value="UniProtKB-EC"/>
</dbReference>
<accession>A0A0N0P6W5</accession>
<evidence type="ECO:0000313" key="5">
    <source>
        <dbReference type="EMBL" id="KPI88106.1"/>
    </source>
</evidence>
<proteinExistence type="inferred from homology"/>
<keyword evidence="4" id="KW-0456">Lyase</keyword>
<comment type="caution">
    <text evidence="5">The sequence shown here is derived from an EMBL/GenBank/DDBJ whole genome shotgun (WGS) entry which is preliminary data.</text>
</comment>
<dbReference type="PROSITE" id="PS51257">
    <property type="entry name" value="PROKAR_LIPOPROTEIN"/>
    <property type="match status" value="1"/>
</dbReference>
<dbReference type="Pfam" id="PF01329">
    <property type="entry name" value="Pterin_4a"/>
    <property type="match status" value="1"/>
</dbReference>
<evidence type="ECO:0000256" key="1">
    <source>
        <dbReference type="ARBA" id="ARBA00001554"/>
    </source>
</evidence>
<evidence type="ECO:0000256" key="3">
    <source>
        <dbReference type="ARBA" id="ARBA00013252"/>
    </source>
</evidence>
<reference evidence="5 6" key="1">
    <citation type="journal article" date="2015" name="PLoS Pathog.">
        <title>Leptomonas seymouri: Adaptations to the Dixenous Life Cycle Analyzed by Genome Sequencing, Transcriptome Profiling and Co-infection with Leishmania donovani.</title>
        <authorList>
            <person name="Kraeva N."/>
            <person name="Butenko A."/>
            <person name="Hlavacova J."/>
            <person name="Kostygov A."/>
            <person name="Myskova J."/>
            <person name="Grybchuk D."/>
            <person name="Lestinova T."/>
            <person name="Votypka J."/>
            <person name="Volf P."/>
            <person name="Opperdoes F."/>
            <person name="Flegontov P."/>
            <person name="Lukes J."/>
            <person name="Yurchenko V."/>
        </authorList>
    </citation>
    <scope>NUCLEOTIDE SEQUENCE [LARGE SCALE GENOMIC DNA]</scope>
    <source>
        <strain evidence="5 6">ATCC 30220</strain>
    </source>
</reference>
<dbReference type="InterPro" id="IPR001533">
    <property type="entry name" value="Pterin_deHydtase"/>
</dbReference>
<organism evidence="5 6">
    <name type="scientific">Leptomonas seymouri</name>
    <dbReference type="NCBI Taxonomy" id="5684"/>
    <lineage>
        <taxon>Eukaryota</taxon>
        <taxon>Discoba</taxon>
        <taxon>Euglenozoa</taxon>
        <taxon>Kinetoplastea</taxon>
        <taxon>Metakinetoplastina</taxon>
        <taxon>Trypanosomatida</taxon>
        <taxon>Trypanosomatidae</taxon>
        <taxon>Leishmaniinae</taxon>
        <taxon>Leptomonas</taxon>
    </lineage>
</organism>
<dbReference type="Proteomes" id="UP000038009">
    <property type="component" value="Unassembled WGS sequence"/>
</dbReference>
<dbReference type="OrthoDB" id="277398at2759"/>
<sequence>MSITAARATMFAVRRTSAAAARTTPALATSLACSPFLQRAYKGDYGFNVFHNSNPQHGGSYARHERRMRDDEVEDFLKSVKHWTAVYESIAENDRVDDDLLAEKDAEGGKEDAAEPPAPSPLRLGEEAITRTFTFDTFNDAYLFMGRVWAFCYGTDKYPHVVWEGTAITVYLYSPSFRGLSKREARVAAFLNDQYNMARKSKLQQRRIVDGILRDATVERMMGHKVAQELAQRHDRRTAPLKEAVEGPVKWSALLSGRSPFGGRDVG</sequence>
<dbReference type="EC" id="4.2.1.96" evidence="3"/>
<dbReference type="AlphaFoldDB" id="A0A0N0P6W5"/>
<dbReference type="OMA" id="LWAFCYG"/>
<evidence type="ECO:0000313" key="6">
    <source>
        <dbReference type="Proteomes" id="UP000038009"/>
    </source>
</evidence>
<dbReference type="PANTHER" id="PTHR12599">
    <property type="entry name" value="PTERIN-4-ALPHA-CARBINOLAMINE DEHYDRATASE"/>
    <property type="match status" value="1"/>
</dbReference>
<comment type="catalytic activity">
    <reaction evidence="1">
        <text>(4aS,6R)-4a-hydroxy-L-erythro-5,6,7,8-tetrahydrobiopterin = (6R)-L-erythro-6,7-dihydrobiopterin + H2O</text>
        <dbReference type="Rhea" id="RHEA:11920"/>
        <dbReference type="ChEBI" id="CHEBI:15377"/>
        <dbReference type="ChEBI" id="CHEBI:15642"/>
        <dbReference type="ChEBI" id="CHEBI:43120"/>
        <dbReference type="EC" id="4.2.1.96"/>
    </reaction>
</comment>
<dbReference type="GO" id="GO:0006729">
    <property type="term" value="P:tetrahydrobiopterin biosynthetic process"/>
    <property type="evidence" value="ECO:0007669"/>
    <property type="project" value="InterPro"/>
</dbReference>
<name>A0A0N0P6W5_LEPSE</name>
<gene>
    <name evidence="5" type="ORF">ABL78_2793</name>
</gene>
<comment type="similarity">
    <text evidence="2">Belongs to the pterin-4-alpha-carbinolamine dehydratase family.</text>
</comment>
<dbReference type="EMBL" id="LJSK01000061">
    <property type="protein sequence ID" value="KPI88106.1"/>
    <property type="molecule type" value="Genomic_DNA"/>
</dbReference>
<dbReference type="InterPro" id="IPR036428">
    <property type="entry name" value="PCD_sf"/>
</dbReference>
<dbReference type="VEuPathDB" id="TriTrypDB:Lsey_0061_0080"/>
<evidence type="ECO:0000256" key="2">
    <source>
        <dbReference type="ARBA" id="ARBA00006472"/>
    </source>
</evidence>
<dbReference type="Gene3D" id="3.30.1360.20">
    <property type="entry name" value="Transcriptional coactivator/pterin dehydratase"/>
    <property type="match status" value="1"/>
</dbReference>
<dbReference type="PANTHER" id="PTHR12599:SF16">
    <property type="entry name" value="4A-HYDROXYTETRAHYDROBIOPTERIN DEHYDRATASE"/>
    <property type="match status" value="1"/>
</dbReference>